<protein>
    <recommendedName>
        <fullName evidence="6">Probable membrane transporter protein</fullName>
    </recommendedName>
</protein>
<name>A0A2U3DB27_SULT2</name>
<evidence type="ECO:0000313" key="7">
    <source>
        <dbReference type="EMBL" id="PWI58480.1"/>
    </source>
</evidence>
<feature type="transmembrane region" description="Helical" evidence="6">
    <location>
        <begin position="180"/>
        <end position="203"/>
    </location>
</feature>
<evidence type="ECO:0000256" key="6">
    <source>
        <dbReference type="RuleBase" id="RU363041"/>
    </source>
</evidence>
<evidence type="ECO:0000256" key="2">
    <source>
        <dbReference type="ARBA" id="ARBA00009142"/>
    </source>
</evidence>
<keyword evidence="3 6" id="KW-0812">Transmembrane</keyword>
<dbReference type="PANTHER" id="PTHR43701:SF2">
    <property type="entry name" value="MEMBRANE TRANSPORTER PROTEIN YJNA-RELATED"/>
    <property type="match status" value="1"/>
</dbReference>
<evidence type="ECO:0000313" key="8">
    <source>
        <dbReference type="Proteomes" id="UP000245380"/>
    </source>
</evidence>
<keyword evidence="6" id="KW-1003">Cell membrane</keyword>
<feature type="transmembrane region" description="Helical" evidence="6">
    <location>
        <begin position="145"/>
        <end position="168"/>
    </location>
</feature>
<evidence type="ECO:0000256" key="5">
    <source>
        <dbReference type="ARBA" id="ARBA00023136"/>
    </source>
</evidence>
<evidence type="ECO:0000256" key="3">
    <source>
        <dbReference type="ARBA" id="ARBA00022692"/>
    </source>
</evidence>
<dbReference type="OrthoDB" id="9151526at2"/>
<dbReference type="Pfam" id="PF01925">
    <property type="entry name" value="TauE"/>
    <property type="match status" value="1"/>
</dbReference>
<sequence length="266" mass="27676">MSMDLTPLQVVLAILSGGVVGFALGLIGGGGSILAVPLLLYVVGLHNAHLVIGTTALAVAVNAYLNLIPHARVGNVRWKAAIAFAIPGAIGAYIGSTLGKDMDGKALLFLFAILMLVVAVLMLKPKKNTDSSDIEQQIQVKMGKVIPAGLIVGIVSGFFGIGGGFLIVPGLLFSTGMPMIWAIGSSLFSVGTFGLTTAVNYAMSGLVDWLVVLEYVGGGIVGGVLGAMLATRLSKSKRLLNYVFSSIIIVVAIYMLYVNFSAFHHL</sequence>
<dbReference type="PANTHER" id="PTHR43701">
    <property type="entry name" value="MEMBRANE TRANSPORTER PROTEIN MJ0441-RELATED"/>
    <property type="match status" value="1"/>
</dbReference>
<dbReference type="GO" id="GO:0005886">
    <property type="term" value="C:plasma membrane"/>
    <property type="evidence" value="ECO:0007669"/>
    <property type="project" value="UniProtKB-SubCell"/>
</dbReference>
<dbReference type="Gene3D" id="1.20.1250.20">
    <property type="entry name" value="MFS general substrate transporter like domains"/>
    <property type="match status" value="1"/>
</dbReference>
<dbReference type="InterPro" id="IPR002781">
    <property type="entry name" value="TM_pro_TauE-like"/>
</dbReference>
<comment type="subcellular location">
    <subcellularLocation>
        <location evidence="6">Cell membrane</location>
        <topology evidence="6">Multi-pass membrane protein</topology>
    </subcellularLocation>
    <subcellularLocation>
        <location evidence="1">Membrane</location>
        <topology evidence="1">Multi-pass membrane protein</topology>
    </subcellularLocation>
</comment>
<feature type="transmembrane region" description="Helical" evidence="6">
    <location>
        <begin position="209"/>
        <end position="230"/>
    </location>
</feature>
<dbReference type="Proteomes" id="UP000245380">
    <property type="component" value="Unassembled WGS sequence"/>
</dbReference>
<proteinExistence type="inferred from homology"/>
<dbReference type="InterPro" id="IPR036259">
    <property type="entry name" value="MFS_trans_sf"/>
</dbReference>
<dbReference type="RefSeq" id="WP_109429671.1">
    <property type="nucleotide sequence ID" value="NZ_MPDK01000003.1"/>
</dbReference>
<keyword evidence="4 6" id="KW-1133">Transmembrane helix</keyword>
<accession>A0A2U3DB27</accession>
<comment type="similarity">
    <text evidence="2 6">Belongs to the 4-toluene sulfonate uptake permease (TSUP) (TC 2.A.102) family.</text>
</comment>
<feature type="transmembrane region" description="Helical" evidence="6">
    <location>
        <begin position="242"/>
        <end position="260"/>
    </location>
</feature>
<feature type="transmembrane region" description="Helical" evidence="6">
    <location>
        <begin position="80"/>
        <end position="99"/>
    </location>
</feature>
<keyword evidence="5 6" id="KW-0472">Membrane</keyword>
<feature type="transmembrane region" description="Helical" evidence="6">
    <location>
        <begin position="50"/>
        <end position="68"/>
    </location>
</feature>
<dbReference type="AlphaFoldDB" id="A0A2U3DB27"/>
<evidence type="ECO:0000256" key="4">
    <source>
        <dbReference type="ARBA" id="ARBA00022989"/>
    </source>
</evidence>
<comment type="caution">
    <text evidence="7">The sequence shown here is derived from an EMBL/GenBank/DDBJ whole genome shotgun (WGS) entry which is preliminary data.</text>
</comment>
<keyword evidence="8" id="KW-1185">Reference proteome</keyword>
<gene>
    <name evidence="7" type="ORF">BM613_02860</name>
</gene>
<evidence type="ECO:0000256" key="1">
    <source>
        <dbReference type="ARBA" id="ARBA00004141"/>
    </source>
</evidence>
<dbReference type="InterPro" id="IPR051598">
    <property type="entry name" value="TSUP/Inactive_protease-like"/>
</dbReference>
<organism evidence="7 8">
    <name type="scientific">Sulfoacidibacillus thermotolerans</name>
    <name type="common">Acidibacillus sulfuroxidans</name>
    <dbReference type="NCBI Taxonomy" id="1765684"/>
    <lineage>
        <taxon>Bacteria</taxon>
        <taxon>Bacillati</taxon>
        <taxon>Bacillota</taxon>
        <taxon>Bacilli</taxon>
        <taxon>Bacillales</taxon>
        <taxon>Alicyclobacillaceae</taxon>
        <taxon>Sulfoacidibacillus</taxon>
    </lineage>
</organism>
<reference evidence="7 8" key="1">
    <citation type="submission" date="2016-11" db="EMBL/GenBank/DDBJ databases">
        <title>Comparative genomics of Acidibacillus ferroxidans species.</title>
        <authorList>
            <person name="Oliveira G."/>
            <person name="Nunes G."/>
            <person name="Oliveira R."/>
            <person name="Araujo F."/>
            <person name="Salim A."/>
            <person name="Scholte L."/>
            <person name="Morais D."/>
            <person name="Nancucheo I."/>
            <person name="Johnson D.B."/>
            <person name="Grail B."/>
            <person name="Bittencourt J."/>
            <person name="Valadares R."/>
        </authorList>
    </citation>
    <scope>NUCLEOTIDE SEQUENCE [LARGE SCALE GENOMIC DNA]</scope>
    <source>
        <strain evidence="7 8">Y002</strain>
    </source>
</reference>
<dbReference type="EMBL" id="MPDK01000003">
    <property type="protein sequence ID" value="PWI58480.1"/>
    <property type="molecule type" value="Genomic_DNA"/>
</dbReference>
<feature type="transmembrane region" description="Helical" evidence="6">
    <location>
        <begin position="12"/>
        <end position="43"/>
    </location>
</feature>
<feature type="transmembrane region" description="Helical" evidence="6">
    <location>
        <begin position="106"/>
        <end position="125"/>
    </location>
</feature>